<dbReference type="PROSITE" id="PS50977">
    <property type="entry name" value="HTH_TETR_2"/>
    <property type="match status" value="1"/>
</dbReference>
<dbReference type="SUPFAM" id="SSF46689">
    <property type="entry name" value="Homeodomain-like"/>
    <property type="match status" value="1"/>
</dbReference>
<dbReference type="GO" id="GO:0003700">
    <property type="term" value="F:DNA-binding transcription factor activity"/>
    <property type="evidence" value="ECO:0007669"/>
    <property type="project" value="TreeGrafter"/>
</dbReference>
<organism evidence="6 7">
    <name type="scientific">Gordonia spumicola</name>
    <dbReference type="NCBI Taxonomy" id="589161"/>
    <lineage>
        <taxon>Bacteria</taxon>
        <taxon>Bacillati</taxon>
        <taxon>Actinomycetota</taxon>
        <taxon>Actinomycetes</taxon>
        <taxon>Mycobacteriales</taxon>
        <taxon>Gordoniaceae</taxon>
        <taxon>Gordonia</taxon>
    </lineage>
</organism>
<dbReference type="Pfam" id="PF16859">
    <property type="entry name" value="TetR_C_11"/>
    <property type="match status" value="1"/>
</dbReference>
<keyword evidence="2 4" id="KW-0238">DNA-binding</keyword>
<proteinExistence type="predicted"/>
<dbReference type="RefSeq" id="WP_161896133.1">
    <property type="nucleotide sequence ID" value="NZ_BJOV01000005.1"/>
</dbReference>
<gene>
    <name evidence="6" type="ORF">nbrc107696_29080</name>
</gene>
<evidence type="ECO:0000259" key="5">
    <source>
        <dbReference type="PROSITE" id="PS50977"/>
    </source>
</evidence>
<dbReference type="Pfam" id="PF00440">
    <property type="entry name" value="TetR_N"/>
    <property type="match status" value="1"/>
</dbReference>
<dbReference type="PANTHER" id="PTHR30055:SF148">
    <property type="entry name" value="TETR-FAMILY TRANSCRIPTIONAL REGULATOR"/>
    <property type="match status" value="1"/>
</dbReference>
<feature type="DNA-binding region" description="H-T-H motif" evidence="4">
    <location>
        <begin position="34"/>
        <end position="53"/>
    </location>
</feature>
<comment type="caution">
    <text evidence="6">The sequence shown here is derived from an EMBL/GenBank/DDBJ whole genome shotgun (WGS) entry which is preliminary data.</text>
</comment>
<dbReference type="AlphaFoldDB" id="A0A7I9VB39"/>
<dbReference type="Gene3D" id="1.10.10.60">
    <property type="entry name" value="Homeodomain-like"/>
    <property type="match status" value="1"/>
</dbReference>
<evidence type="ECO:0000313" key="6">
    <source>
        <dbReference type="EMBL" id="GEE02462.1"/>
    </source>
</evidence>
<dbReference type="InterPro" id="IPR050109">
    <property type="entry name" value="HTH-type_TetR-like_transc_reg"/>
</dbReference>
<dbReference type="SUPFAM" id="SSF48498">
    <property type="entry name" value="Tetracyclin repressor-like, C-terminal domain"/>
    <property type="match status" value="1"/>
</dbReference>
<name>A0A7I9VB39_9ACTN</name>
<evidence type="ECO:0000256" key="2">
    <source>
        <dbReference type="ARBA" id="ARBA00023125"/>
    </source>
</evidence>
<sequence length="186" mass="20217">MTRTAGRPRSEEARLAVLHAADDLLVEGGYAKMTMKGIAERAGVGRQTIYRWWQSKAEILLEASRSDAESELRTEPQATPHDDVVTFLTALVAFLTTSDAGLAYRALLGEAQHDGAVAELLGSVDVLGDAAAAVLNRLRDRGEFHRKVDDQVTAELVGPVVYRVLAHDWRGDPDTIAASASAFLRY</sequence>
<keyword evidence="1" id="KW-0805">Transcription regulation</keyword>
<feature type="domain" description="HTH tetR-type" evidence="5">
    <location>
        <begin position="11"/>
        <end position="71"/>
    </location>
</feature>
<reference evidence="7" key="1">
    <citation type="submission" date="2019-06" db="EMBL/GenBank/DDBJ databases">
        <title>Gordonia isolated from sludge of a wastewater treatment plant.</title>
        <authorList>
            <person name="Tamura T."/>
            <person name="Aoyama K."/>
            <person name="Kang Y."/>
            <person name="Saito S."/>
            <person name="Akiyama N."/>
            <person name="Yazawa K."/>
            <person name="Gonoi T."/>
            <person name="Mikami Y."/>
        </authorList>
    </citation>
    <scope>NUCLEOTIDE SEQUENCE [LARGE SCALE GENOMIC DNA]</scope>
    <source>
        <strain evidence="7">NBRC 107696</strain>
    </source>
</reference>
<evidence type="ECO:0000256" key="3">
    <source>
        <dbReference type="ARBA" id="ARBA00023163"/>
    </source>
</evidence>
<evidence type="ECO:0000256" key="1">
    <source>
        <dbReference type="ARBA" id="ARBA00023015"/>
    </source>
</evidence>
<accession>A0A7I9VB39</accession>
<dbReference type="PRINTS" id="PR00455">
    <property type="entry name" value="HTHTETR"/>
</dbReference>
<protein>
    <submittedName>
        <fullName evidence="6">Putative transcriptional regulator, TetR family protein</fullName>
    </submittedName>
</protein>
<dbReference type="PANTHER" id="PTHR30055">
    <property type="entry name" value="HTH-TYPE TRANSCRIPTIONAL REGULATOR RUTR"/>
    <property type="match status" value="1"/>
</dbReference>
<dbReference type="InterPro" id="IPR009057">
    <property type="entry name" value="Homeodomain-like_sf"/>
</dbReference>
<dbReference type="EMBL" id="BJOV01000005">
    <property type="protein sequence ID" value="GEE02462.1"/>
    <property type="molecule type" value="Genomic_DNA"/>
</dbReference>
<keyword evidence="7" id="KW-1185">Reference proteome</keyword>
<dbReference type="Gene3D" id="1.10.357.10">
    <property type="entry name" value="Tetracycline Repressor, domain 2"/>
    <property type="match status" value="1"/>
</dbReference>
<keyword evidence="3" id="KW-0804">Transcription</keyword>
<dbReference type="InterPro" id="IPR036271">
    <property type="entry name" value="Tet_transcr_reg_TetR-rel_C_sf"/>
</dbReference>
<dbReference type="InterPro" id="IPR011075">
    <property type="entry name" value="TetR_C"/>
</dbReference>
<evidence type="ECO:0000313" key="7">
    <source>
        <dbReference type="Proteomes" id="UP000444960"/>
    </source>
</evidence>
<dbReference type="OrthoDB" id="9796019at2"/>
<evidence type="ECO:0000256" key="4">
    <source>
        <dbReference type="PROSITE-ProRule" id="PRU00335"/>
    </source>
</evidence>
<dbReference type="InterPro" id="IPR001647">
    <property type="entry name" value="HTH_TetR"/>
</dbReference>
<dbReference type="GO" id="GO:0000976">
    <property type="term" value="F:transcription cis-regulatory region binding"/>
    <property type="evidence" value="ECO:0007669"/>
    <property type="project" value="TreeGrafter"/>
</dbReference>
<dbReference type="Proteomes" id="UP000444960">
    <property type="component" value="Unassembled WGS sequence"/>
</dbReference>